<dbReference type="Proteomes" id="UP000037035">
    <property type="component" value="Unassembled WGS sequence"/>
</dbReference>
<evidence type="ECO:0000313" key="3">
    <source>
        <dbReference type="Proteomes" id="UP000037035"/>
    </source>
</evidence>
<dbReference type="VEuPathDB" id="FungiDB:VP01_757g5"/>
<accession>A0A0L6UE37</accession>
<comment type="caution">
    <text evidence="2">The sequence shown here is derived from an EMBL/GenBank/DDBJ whole genome shotgun (WGS) entry which is preliminary data.</text>
</comment>
<proteinExistence type="predicted"/>
<feature type="region of interest" description="Disordered" evidence="1">
    <location>
        <begin position="423"/>
        <end position="499"/>
    </location>
</feature>
<organism evidence="2 3">
    <name type="scientific">Puccinia sorghi</name>
    <dbReference type="NCBI Taxonomy" id="27349"/>
    <lineage>
        <taxon>Eukaryota</taxon>
        <taxon>Fungi</taxon>
        <taxon>Dikarya</taxon>
        <taxon>Basidiomycota</taxon>
        <taxon>Pucciniomycotina</taxon>
        <taxon>Pucciniomycetes</taxon>
        <taxon>Pucciniales</taxon>
        <taxon>Pucciniaceae</taxon>
        <taxon>Puccinia</taxon>
    </lineage>
</organism>
<evidence type="ECO:0000256" key="1">
    <source>
        <dbReference type="SAM" id="MobiDB-lite"/>
    </source>
</evidence>
<feature type="compositionally biased region" description="Basic and acidic residues" evidence="1">
    <location>
        <begin position="438"/>
        <end position="457"/>
    </location>
</feature>
<dbReference type="EMBL" id="LAVV01013027">
    <property type="protein sequence ID" value="KNZ46075.1"/>
    <property type="molecule type" value="Genomic_DNA"/>
</dbReference>
<sequence>MGPRSLSGKRRRARRSSAQFKQKSFDAPTSHTTEPQSRASTSNGWKRPGTQTGLTKLKDRNNTSKDFHAEVADRERRWMQEFKQYDVAHTAHTRSVSPLPSSHERSPSRNSPDSGKDYYTLTKIPPDVEGALHRAVFSWINRAVAEALFRVGLWLEEKGIWAPNQWGSIRVDHLEQIVDLTYERGLDYMMWRCNSTEFMELLQKPIHSGIFRIHKGPQHDAWYIKFCKDYKPIGLLYRPIIRGCRKHLSDSKTQQPIQVGKFLRQYIMSYPYQDELLYLFQDDKDPMGCLERAEKDGIIELTDQPFDQGPVGNRRGLLFGNKTRNKETHIENQYIRLRTYWVTNKEAADSPLVSSPTITAQTCNTAQPDDDDVLSSISTSKTSQRNIPSKQTENHQGENLVAAIDRRNSDNTSVSANTACTTADIGNEQSNPPPPAHNPDEGSSSHKSDFVENHEQTNENQRSDSSNVDVLVQSIIGRLRRNASKRHNPHNSKPAAKAW</sequence>
<feature type="compositionally biased region" description="Basic and acidic residues" evidence="1">
    <location>
        <begin position="56"/>
        <end position="67"/>
    </location>
</feature>
<feature type="compositionally biased region" description="Polar residues" evidence="1">
    <location>
        <begin position="458"/>
        <end position="468"/>
    </location>
</feature>
<evidence type="ECO:0000313" key="2">
    <source>
        <dbReference type="EMBL" id="KNZ46075.1"/>
    </source>
</evidence>
<dbReference type="OrthoDB" id="2498185at2759"/>
<protein>
    <submittedName>
        <fullName evidence="2">Uncharacterized protein</fullName>
    </submittedName>
</protein>
<name>A0A0L6UE37_9BASI</name>
<feature type="region of interest" description="Disordered" evidence="1">
    <location>
        <begin position="90"/>
        <end position="120"/>
    </location>
</feature>
<keyword evidence="3" id="KW-1185">Reference proteome</keyword>
<gene>
    <name evidence="2" type="ORF">VP01_757g5</name>
</gene>
<feature type="compositionally biased region" description="Basic residues" evidence="1">
    <location>
        <begin position="478"/>
        <end position="490"/>
    </location>
</feature>
<feature type="region of interest" description="Disordered" evidence="1">
    <location>
        <begin position="361"/>
        <end position="398"/>
    </location>
</feature>
<reference evidence="2 3" key="1">
    <citation type="submission" date="2015-08" db="EMBL/GenBank/DDBJ databases">
        <title>Next Generation Sequencing and Analysis of the Genome of Puccinia sorghi L Schw, the Causal Agent of Maize Common Rust.</title>
        <authorList>
            <person name="Rochi L."/>
            <person name="Burguener G."/>
            <person name="Darino M."/>
            <person name="Turjanski A."/>
            <person name="Kreff E."/>
            <person name="Dieguez M.J."/>
            <person name="Sacco F."/>
        </authorList>
    </citation>
    <scope>NUCLEOTIDE SEQUENCE [LARGE SCALE GENOMIC DNA]</scope>
    <source>
        <strain evidence="2 3">RO10H11247</strain>
    </source>
</reference>
<dbReference type="AlphaFoldDB" id="A0A0L6UE37"/>
<feature type="region of interest" description="Disordered" evidence="1">
    <location>
        <begin position="1"/>
        <end position="67"/>
    </location>
</feature>
<feature type="compositionally biased region" description="Polar residues" evidence="1">
    <location>
        <begin position="18"/>
        <end position="54"/>
    </location>
</feature>
<feature type="compositionally biased region" description="Polar residues" evidence="1">
    <location>
        <begin position="375"/>
        <end position="391"/>
    </location>
</feature>